<dbReference type="AlphaFoldDB" id="A0AAD9UC97"/>
<sequence>MSPSSMTTSSSGFPTSLRRTFISEECIAEDDEDMEMEPTSSSSLRQCVDSHSDTESDARSNSSTDVRGETSRKTGSPGGRHGMPMRPLHNVRSSPQLLNQIHEEEGESDIDDLAPCSVAPPVRTMHRKTVPASDSQRKLERHQRTHITTEQRGVSAGATYSSSDASDTDDADRGRSCKDGKLKFHRRDSSDHSSDTDGPAGPTSLGAAHRVFNSGGGRRGKNRSVKKGKGEEERKSQKGKSGGGHQKNLATISSLLGKRDSSSSENIHLDAGVKLSNLSITSGLSRNKYIVGVDTDNKVPLKDVDTLNEENVFQMHVIHVRSKVFTDLVDRFSAGDQDDVDDVVSSSIPLTPKEPTAKVRRRHRDKVKTDINCNGVIPSIAGSDASVDVPQNTRVISKCCNVI</sequence>
<proteinExistence type="predicted"/>
<feature type="compositionally biased region" description="Basic and acidic residues" evidence="1">
    <location>
        <begin position="171"/>
        <end position="195"/>
    </location>
</feature>
<feature type="compositionally biased region" description="Low complexity" evidence="1">
    <location>
        <begin position="1"/>
        <end position="16"/>
    </location>
</feature>
<comment type="caution">
    <text evidence="2">The sequence shown here is derived from an EMBL/GenBank/DDBJ whole genome shotgun (WGS) entry which is preliminary data.</text>
</comment>
<keyword evidence="3" id="KW-1185">Reference proteome</keyword>
<dbReference type="Proteomes" id="UP001209878">
    <property type="component" value="Unassembled WGS sequence"/>
</dbReference>
<feature type="region of interest" description="Disordered" evidence="1">
    <location>
        <begin position="1"/>
        <end position="248"/>
    </location>
</feature>
<organism evidence="2 3">
    <name type="scientific">Ridgeia piscesae</name>
    <name type="common">Tubeworm</name>
    <dbReference type="NCBI Taxonomy" id="27915"/>
    <lineage>
        <taxon>Eukaryota</taxon>
        <taxon>Metazoa</taxon>
        <taxon>Spiralia</taxon>
        <taxon>Lophotrochozoa</taxon>
        <taxon>Annelida</taxon>
        <taxon>Polychaeta</taxon>
        <taxon>Sedentaria</taxon>
        <taxon>Canalipalpata</taxon>
        <taxon>Sabellida</taxon>
        <taxon>Siboglinidae</taxon>
        <taxon>Ridgeia</taxon>
    </lineage>
</organism>
<gene>
    <name evidence="2" type="ORF">NP493_286g02083</name>
</gene>
<evidence type="ECO:0000313" key="3">
    <source>
        <dbReference type="Proteomes" id="UP001209878"/>
    </source>
</evidence>
<feature type="compositionally biased region" description="Basic residues" evidence="1">
    <location>
        <begin position="218"/>
        <end position="227"/>
    </location>
</feature>
<protein>
    <submittedName>
        <fullName evidence="2">Uncharacterized protein</fullName>
    </submittedName>
</protein>
<dbReference type="EMBL" id="JAODUO010000286">
    <property type="protein sequence ID" value="KAK2184024.1"/>
    <property type="molecule type" value="Genomic_DNA"/>
</dbReference>
<feature type="compositionally biased region" description="Basic and acidic residues" evidence="1">
    <location>
        <begin position="48"/>
        <end position="58"/>
    </location>
</feature>
<accession>A0AAD9UC97</accession>
<evidence type="ECO:0000313" key="2">
    <source>
        <dbReference type="EMBL" id="KAK2184024.1"/>
    </source>
</evidence>
<evidence type="ECO:0000256" key="1">
    <source>
        <dbReference type="SAM" id="MobiDB-lite"/>
    </source>
</evidence>
<reference evidence="2" key="1">
    <citation type="journal article" date="2023" name="Mol. Biol. Evol.">
        <title>Third-Generation Sequencing Reveals the Adaptive Role of the Epigenome in Three Deep-Sea Polychaetes.</title>
        <authorList>
            <person name="Perez M."/>
            <person name="Aroh O."/>
            <person name="Sun Y."/>
            <person name="Lan Y."/>
            <person name="Juniper S.K."/>
            <person name="Young C.R."/>
            <person name="Angers B."/>
            <person name="Qian P.Y."/>
        </authorList>
    </citation>
    <scope>NUCLEOTIDE SEQUENCE</scope>
    <source>
        <strain evidence="2">R07B-5</strain>
    </source>
</reference>
<feature type="compositionally biased region" description="Low complexity" evidence="1">
    <location>
        <begin position="155"/>
        <end position="165"/>
    </location>
</feature>
<feature type="compositionally biased region" description="Acidic residues" evidence="1">
    <location>
        <begin position="26"/>
        <end position="36"/>
    </location>
</feature>
<name>A0AAD9UC97_RIDPI</name>